<dbReference type="VEuPathDB" id="AmoebaDB:NAEGRDRAFT_63910"/>
<evidence type="ECO:0000256" key="10">
    <source>
        <dbReference type="ARBA" id="ARBA00023170"/>
    </source>
</evidence>
<dbReference type="OrthoDB" id="41266at2759"/>
<evidence type="ECO:0000313" key="13">
    <source>
        <dbReference type="Proteomes" id="UP000006671"/>
    </source>
</evidence>
<dbReference type="AlphaFoldDB" id="D2V4U5"/>
<dbReference type="InParanoid" id="D2V4U5"/>
<dbReference type="Pfam" id="PF09439">
    <property type="entry name" value="SRPRB"/>
    <property type="match status" value="1"/>
</dbReference>
<dbReference type="eggNOG" id="KOG0090">
    <property type="taxonomic scope" value="Eukaryota"/>
</dbReference>
<evidence type="ECO:0000256" key="8">
    <source>
        <dbReference type="ARBA" id="ARBA00023134"/>
    </source>
</evidence>
<dbReference type="Gene3D" id="3.40.50.300">
    <property type="entry name" value="P-loop containing nucleotide triphosphate hydrolases"/>
    <property type="match status" value="1"/>
</dbReference>
<keyword evidence="4 11" id="KW-0812">Transmembrane</keyword>
<dbReference type="GO" id="GO:0005525">
    <property type="term" value="F:GTP binding"/>
    <property type="evidence" value="ECO:0007669"/>
    <property type="project" value="UniProtKB-KW"/>
</dbReference>
<dbReference type="Proteomes" id="UP000006671">
    <property type="component" value="Unassembled WGS sequence"/>
</dbReference>
<evidence type="ECO:0000256" key="7">
    <source>
        <dbReference type="ARBA" id="ARBA00022989"/>
    </source>
</evidence>
<protein>
    <recommendedName>
        <fullName evidence="3">Signal recognition particle receptor subunit beta</fullName>
    </recommendedName>
</protein>
<evidence type="ECO:0000256" key="6">
    <source>
        <dbReference type="ARBA" id="ARBA00022824"/>
    </source>
</evidence>
<comment type="similarity">
    <text evidence="2">Belongs to the SRP receptor beta subunit family.</text>
</comment>
<keyword evidence="7 11" id="KW-1133">Transmembrane helix</keyword>
<evidence type="ECO:0000256" key="5">
    <source>
        <dbReference type="ARBA" id="ARBA00022741"/>
    </source>
</evidence>
<proteinExistence type="inferred from homology"/>
<dbReference type="STRING" id="5762.D2V4U5"/>
<evidence type="ECO:0000256" key="4">
    <source>
        <dbReference type="ARBA" id="ARBA00022692"/>
    </source>
</evidence>
<dbReference type="PANTHER" id="PTHR11711">
    <property type="entry name" value="ADP RIBOSYLATION FACTOR-RELATED"/>
    <property type="match status" value="1"/>
</dbReference>
<comment type="subcellular location">
    <subcellularLocation>
        <location evidence="1">Endoplasmic reticulum membrane</location>
        <topology evidence="1">Single-pass membrane protein</topology>
    </subcellularLocation>
</comment>
<keyword evidence="8" id="KW-0342">GTP-binding</keyword>
<dbReference type="GeneID" id="8860539"/>
<accession>D2V4U5</accession>
<dbReference type="GO" id="GO:0005789">
    <property type="term" value="C:endoplasmic reticulum membrane"/>
    <property type="evidence" value="ECO:0007669"/>
    <property type="project" value="UniProtKB-SubCell"/>
</dbReference>
<organism evidence="13">
    <name type="scientific">Naegleria gruberi</name>
    <name type="common">Amoeba</name>
    <dbReference type="NCBI Taxonomy" id="5762"/>
    <lineage>
        <taxon>Eukaryota</taxon>
        <taxon>Discoba</taxon>
        <taxon>Heterolobosea</taxon>
        <taxon>Tetramitia</taxon>
        <taxon>Eutetramitia</taxon>
        <taxon>Vahlkampfiidae</taxon>
        <taxon>Naegleria</taxon>
    </lineage>
</organism>
<dbReference type="InterPro" id="IPR027417">
    <property type="entry name" value="P-loop_NTPase"/>
</dbReference>
<dbReference type="EMBL" id="GG738852">
    <property type="protein sequence ID" value="EFC48163.1"/>
    <property type="molecule type" value="Genomic_DNA"/>
</dbReference>
<gene>
    <name evidence="12" type="ORF">NAEGRDRAFT_63910</name>
</gene>
<dbReference type="KEGG" id="ngr:NAEGRDRAFT_63910"/>
<keyword evidence="9 11" id="KW-0472">Membrane</keyword>
<dbReference type="RefSeq" id="XP_002680907.1">
    <property type="nucleotide sequence ID" value="XM_002680861.1"/>
</dbReference>
<evidence type="ECO:0000256" key="2">
    <source>
        <dbReference type="ARBA" id="ARBA00005619"/>
    </source>
</evidence>
<keyword evidence="6" id="KW-0256">Endoplasmic reticulum</keyword>
<dbReference type="InterPro" id="IPR019009">
    <property type="entry name" value="SRP_receptor_beta_su"/>
</dbReference>
<keyword evidence="10" id="KW-0675">Receptor</keyword>
<evidence type="ECO:0000256" key="11">
    <source>
        <dbReference type="SAM" id="Phobius"/>
    </source>
</evidence>
<dbReference type="SUPFAM" id="SSF52540">
    <property type="entry name" value="P-loop containing nucleoside triphosphate hydrolases"/>
    <property type="match status" value="1"/>
</dbReference>
<name>D2V4U5_NAEGR</name>
<sequence length="241" mass="27086">MDATLLTAIIGLLVIVAIAFIFLKGKSTKKGNALMITGLCQSGKTCLFFKLKDGKIVQSHTSVKENYAKFVPKIKFGNKSFDKEIEVVDIPGSTRVRKQLINEYLPITKQLIYVLDSSELDISANAEFLYDILTDRKLTDEVKPAITIIFNKSDISFYVKNQIKRDLEKELITIHNTKKHQHQSIDEDASSAPNPLIESKEFTFEGWSTFRNIPVNIEFCSIAAESDATFEKVIDSVISSL</sequence>
<evidence type="ECO:0000256" key="9">
    <source>
        <dbReference type="ARBA" id="ARBA00023136"/>
    </source>
</evidence>
<feature type="transmembrane region" description="Helical" evidence="11">
    <location>
        <begin position="6"/>
        <end position="23"/>
    </location>
</feature>
<evidence type="ECO:0000256" key="1">
    <source>
        <dbReference type="ARBA" id="ARBA00004389"/>
    </source>
</evidence>
<evidence type="ECO:0000256" key="3">
    <source>
        <dbReference type="ARBA" id="ARBA00020256"/>
    </source>
</evidence>
<evidence type="ECO:0000313" key="12">
    <source>
        <dbReference type="EMBL" id="EFC48163.1"/>
    </source>
</evidence>
<reference evidence="12 13" key="1">
    <citation type="journal article" date="2010" name="Cell">
        <title>The genome of Naegleria gruberi illuminates early eukaryotic versatility.</title>
        <authorList>
            <person name="Fritz-Laylin L.K."/>
            <person name="Prochnik S.E."/>
            <person name="Ginger M.L."/>
            <person name="Dacks J.B."/>
            <person name="Carpenter M.L."/>
            <person name="Field M.C."/>
            <person name="Kuo A."/>
            <person name="Paredez A."/>
            <person name="Chapman J."/>
            <person name="Pham J."/>
            <person name="Shu S."/>
            <person name="Neupane R."/>
            <person name="Cipriano M."/>
            <person name="Mancuso J."/>
            <person name="Tu H."/>
            <person name="Salamov A."/>
            <person name="Lindquist E."/>
            <person name="Shapiro H."/>
            <person name="Lucas S."/>
            <person name="Grigoriev I.V."/>
            <person name="Cande W.Z."/>
            <person name="Fulton C."/>
            <person name="Rokhsar D.S."/>
            <person name="Dawson S.C."/>
        </authorList>
    </citation>
    <scope>NUCLEOTIDE SEQUENCE [LARGE SCALE GENOMIC DNA]</scope>
    <source>
        <strain evidence="12 13">NEG-M</strain>
    </source>
</reference>
<keyword evidence="5" id="KW-0547">Nucleotide-binding</keyword>
<keyword evidence="13" id="KW-1185">Reference proteome</keyword>
<dbReference type="OMA" id="MNGVKVT"/>
<dbReference type="InterPro" id="IPR024156">
    <property type="entry name" value="Small_GTPase_ARF"/>
</dbReference>